<dbReference type="EMBL" id="HBUF01635024">
    <property type="protein sequence ID" value="CAG6783916.1"/>
    <property type="molecule type" value="Transcribed_RNA"/>
</dbReference>
<name>A0A8D8Z4J9_9HEMI</name>
<sequence>MPVCSYEDIQREAGRCPFKTAALSFLNQIHDRHTIASSLHKRCLVASHCSYGLVRSVLNEKSLSYWTSLLCVKQDTGCPPPPSWAPWSSPTPCTAKCGRGELWRVRQCVSYQEGSSCAGEAYEQEACTGDLCSPVQEI</sequence>
<evidence type="ECO:0000313" key="1">
    <source>
        <dbReference type="EMBL" id="CAG6740795.1"/>
    </source>
</evidence>
<reference evidence="1" key="1">
    <citation type="submission" date="2021-05" db="EMBL/GenBank/DDBJ databases">
        <authorList>
            <person name="Alioto T."/>
            <person name="Alioto T."/>
            <person name="Gomez Garrido J."/>
        </authorList>
    </citation>
    <scope>NUCLEOTIDE SEQUENCE</scope>
</reference>
<dbReference type="EMBL" id="HBUF01421217">
    <property type="protein sequence ID" value="CAG6740795.1"/>
    <property type="molecule type" value="Transcribed_RNA"/>
</dbReference>
<dbReference type="PROSITE" id="PS50092">
    <property type="entry name" value="TSP1"/>
    <property type="match status" value="1"/>
</dbReference>
<dbReference type="Pfam" id="PF00090">
    <property type="entry name" value="TSP_1"/>
    <property type="match status" value="1"/>
</dbReference>
<proteinExistence type="predicted"/>
<dbReference type="EMBL" id="HBUF01421218">
    <property type="protein sequence ID" value="CAG6740797.1"/>
    <property type="molecule type" value="Transcribed_RNA"/>
</dbReference>
<dbReference type="InterPro" id="IPR000884">
    <property type="entry name" value="TSP1_rpt"/>
</dbReference>
<dbReference type="SMART" id="SM00209">
    <property type="entry name" value="TSP1"/>
    <property type="match status" value="1"/>
</dbReference>
<dbReference type="InterPro" id="IPR036383">
    <property type="entry name" value="TSP1_rpt_sf"/>
</dbReference>
<dbReference type="EMBL" id="HBUF01165071">
    <property type="protein sequence ID" value="CAG6650995.1"/>
    <property type="molecule type" value="Transcribed_RNA"/>
</dbReference>
<dbReference type="EMBL" id="HBUF01165072">
    <property type="protein sequence ID" value="CAG6651000.1"/>
    <property type="molecule type" value="Transcribed_RNA"/>
</dbReference>
<dbReference type="Gene3D" id="2.20.100.10">
    <property type="entry name" value="Thrombospondin type-1 (TSP1) repeat"/>
    <property type="match status" value="1"/>
</dbReference>
<dbReference type="SUPFAM" id="SSF82895">
    <property type="entry name" value="TSP-1 type 1 repeat"/>
    <property type="match status" value="1"/>
</dbReference>
<dbReference type="AlphaFoldDB" id="A0A8D8Z4J9"/>
<protein>
    <submittedName>
        <fullName evidence="1">Uncharacterized protein</fullName>
    </submittedName>
</protein>
<accession>A0A8D8Z4J9</accession>
<dbReference type="EMBL" id="HBUF01421219">
    <property type="protein sequence ID" value="CAG6740799.1"/>
    <property type="molecule type" value="Transcribed_RNA"/>
</dbReference>
<organism evidence="1">
    <name type="scientific">Cacopsylla melanoneura</name>
    <dbReference type="NCBI Taxonomy" id="428564"/>
    <lineage>
        <taxon>Eukaryota</taxon>
        <taxon>Metazoa</taxon>
        <taxon>Ecdysozoa</taxon>
        <taxon>Arthropoda</taxon>
        <taxon>Hexapoda</taxon>
        <taxon>Insecta</taxon>
        <taxon>Pterygota</taxon>
        <taxon>Neoptera</taxon>
        <taxon>Paraneoptera</taxon>
        <taxon>Hemiptera</taxon>
        <taxon>Sternorrhyncha</taxon>
        <taxon>Psylloidea</taxon>
        <taxon>Psyllidae</taxon>
        <taxon>Psyllinae</taxon>
        <taxon>Cacopsylla</taxon>
    </lineage>
</organism>